<evidence type="ECO:0008006" key="6">
    <source>
        <dbReference type="Google" id="ProtNLM"/>
    </source>
</evidence>
<dbReference type="FunFam" id="1.25.40.10:FF:000212">
    <property type="entry name" value="Pentatricopeptide repeat-containing protein At2g03380, mitochondrial"/>
    <property type="match status" value="1"/>
</dbReference>
<dbReference type="AlphaFoldDB" id="A0A9Q1K1W8"/>
<dbReference type="Gene3D" id="1.25.40.10">
    <property type="entry name" value="Tetratricopeptide repeat domain"/>
    <property type="match status" value="1"/>
</dbReference>
<dbReference type="InterPro" id="IPR002885">
    <property type="entry name" value="PPR_rpt"/>
</dbReference>
<dbReference type="GO" id="GO:0009451">
    <property type="term" value="P:RNA modification"/>
    <property type="evidence" value="ECO:0007669"/>
    <property type="project" value="InterPro"/>
</dbReference>
<sequence length="268" mass="29884">MVERDTFSWNTIIRGYVQASDMEQADSTEESGVMEYHNCRICGAIIDARAIFDEMGLHKDVITWNAMIGGCASHGNGSTALKLFEAMKRKRVQPTYITFISILNACSHAGLLDEGRTYFASMISDFGIEPRTEHYAALVDIAGRHGQLKEALDFISSMPHKPDKAMWGALLAACKIHKNIELARIAADALAELEPESSASYVLLHNTLPDLDHWEDAKEVRKSMEGNAIKKEHASSWFENCFCAIVWSFEGLIIPSREDQLGLSSIRE</sequence>
<dbReference type="PANTHER" id="PTHR47926:SF468">
    <property type="entry name" value="PENTATRICOPEPTIDE REPEAT-CONTAINING PROTEIN"/>
    <property type="match status" value="1"/>
</dbReference>
<comment type="caution">
    <text evidence="4">The sequence shown here is derived from an EMBL/GenBank/DDBJ whole genome shotgun (WGS) entry which is preliminary data.</text>
</comment>
<dbReference type="InterPro" id="IPR011990">
    <property type="entry name" value="TPR-like_helical_dom_sf"/>
</dbReference>
<dbReference type="NCBIfam" id="TIGR00756">
    <property type="entry name" value="PPR"/>
    <property type="match status" value="2"/>
</dbReference>
<dbReference type="GO" id="GO:0003723">
    <property type="term" value="F:RNA binding"/>
    <property type="evidence" value="ECO:0007669"/>
    <property type="project" value="InterPro"/>
</dbReference>
<proteinExistence type="inferred from homology"/>
<evidence type="ECO:0000313" key="4">
    <source>
        <dbReference type="EMBL" id="KAJ8434935.1"/>
    </source>
</evidence>
<dbReference type="Proteomes" id="UP001153076">
    <property type="component" value="Unassembled WGS sequence"/>
</dbReference>
<protein>
    <recommendedName>
        <fullName evidence="6">Pentatricopeptide repeat-containing protein</fullName>
    </recommendedName>
</protein>
<dbReference type="Pfam" id="PF01535">
    <property type="entry name" value="PPR"/>
    <property type="match status" value="2"/>
</dbReference>
<keyword evidence="5" id="KW-1185">Reference proteome</keyword>
<dbReference type="EMBL" id="JAKOGI010000444">
    <property type="protein sequence ID" value="KAJ8434935.1"/>
    <property type="molecule type" value="Genomic_DNA"/>
</dbReference>
<organism evidence="4 5">
    <name type="scientific">Carnegiea gigantea</name>
    <dbReference type="NCBI Taxonomy" id="171969"/>
    <lineage>
        <taxon>Eukaryota</taxon>
        <taxon>Viridiplantae</taxon>
        <taxon>Streptophyta</taxon>
        <taxon>Embryophyta</taxon>
        <taxon>Tracheophyta</taxon>
        <taxon>Spermatophyta</taxon>
        <taxon>Magnoliopsida</taxon>
        <taxon>eudicotyledons</taxon>
        <taxon>Gunneridae</taxon>
        <taxon>Pentapetalae</taxon>
        <taxon>Caryophyllales</taxon>
        <taxon>Cactineae</taxon>
        <taxon>Cactaceae</taxon>
        <taxon>Cactoideae</taxon>
        <taxon>Echinocereeae</taxon>
        <taxon>Carnegiea</taxon>
    </lineage>
</organism>
<dbReference type="PROSITE" id="PS51375">
    <property type="entry name" value="PPR"/>
    <property type="match status" value="1"/>
</dbReference>
<evidence type="ECO:0000256" key="2">
    <source>
        <dbReference type="ARBA" id="ARBA00061659"/>
    </source>
</evidence>
<keyword evidence="1" id="KW-0677">Repeat</keyword>
<evidence type="ECO:0000313" key="5">
    <source>
        <dbReference type="Proteomes" id="UP001153076"/>
    </source>
</evidence>
<comment type="similarity">
    <text evidence="2">Belongs to the PPR family. PCMP-E subfamily.</text>
</comment>
<feature type="repeat" description="PPR" evidence="3">
    <location>
        <begin position="60"/>
        <end position="94"/>
    </location>
</feature>
<dbReference type="InterPro" id="IPR046848">
    <property type="entry name" value="E_motif"/>
</dbReference>
<dbReference type="OrthoDB" id="185373at2759"/>
<dbReference type="InterPro" id="IPR046960">
    <property type="entry name" value="PPR_At4g14850-like_plant"/>
</dbReference>
<evidence type="ECO:0000256" key="3">
    <source>
        <dbReference type="PROSITE-ProRule" id="PRU00708"/>
    </source>
</evidence>
<dbReference type="Pfam" id="PF13041">
    <property type="entry name" value="PPR_2"/>
    <property type="match status" value="1"/>
</dbReference>
<name>A0A9Q1K1W8_9CARY</name>
<accession>A0A9Q1K1W8</accession>
<dbReference type="Pfam" id="PF20431">
    <property type="entry name" value="E_motif"/>
    <property type="match status" value="1"/>
</dbReference>
<evidence type="ECO:0000256" key="1">
    <source>
        <dbReference type="ARBA" id="ARBA00022737"/>
    </source>
</evidence>
<reference evidence="4" key="1">
    <citation type="submission" date="2022-04" db="EMBL/GenBank/DDBJ databases">
        <title>Carnegiea gigantea Genome sequencing and assembly v2.</title>
        <authorList>
            <person name="Copetti D."/>
            <person name="Sanderson M.J."/>
            <person name="Burquez A."/>
            <person name="Wojciechowski M.F."/>
        </authorList>
    </citation>
    <scope>NUCLEOTIDE SEQUENCE</scope>
    <source>
        <strain evidence="4">SGP5-SGP5p</strain>
        <tissue evidence="4">Aerial part</tissue>
    </source>
</reference>
<dbReference type="PANTHER" id="PTHR47926">
    <property type="entry name" value="PENTATRICOPEPTIDE REPEAT-CONTAINING PROTEIN"/>
    <property type="match status" value="1"/>
</dbReference>
<gene>
    <name evidence="4" type="ORF">Cgig2_023932</name>
</gene>